<proteinExistence type="predicted"/>
<evidence type="ECO:0000313" key="2">
    <source>
        <dbReference type="Proteomes" id="UP001631969"/>
    </source>
</evidence>
<accession>A0ACC7NYN7</accession>
<protein>
    <submittedName>
        <fullName evidence="1">Uncharacterized protein</fullName>
    </submittedName>
</protein>
<dbReference type="EMBL" id="JBJURJ010000002">
    <property type="protein sequence ID" value="MFM9327177.1"/>
    <property type="molecule type" value="Genomic_DNA"/>
</dbReference>
<name>A0ACC7NYN7_9BACL</name>
<organism evidence="1 2">
    <name type="scientific">Paenibacillus mesotrionivorans</name>
    <dbReference type="NCBI Taxonomy" id="3160968"/>
    <lineage>
        <taxon>Bacteria</taxon>
        <taxon>Bacillati</taxon>
        <taxon>Bacillota</taxon>
        <taxon>Bacilli</taxon>
        <taxon>Bacillales</taxon>
        <taxon>Paenibacillaceae</taxon>
        <taxon>Paenibacillus</taxon>
    </lineage>
</organism>
<keyword evidence="2" id="KW-1185">Reference proteome</keyword>
<gene>
    <name evidence="1" type="ORF">ACI1P1_02590</name>
</gene>
<comment type="caution">
    <text evidence="1">The sequence shown here is derived from an EMBL/GenBank/DDBJ whole genome shotgun (WGS) entry which is preliminary data.</text>
</comment>
<evidence type="ECO:0000313" key="1">
    <source>
        <dbReference type="EMBL" id="MFM9327177.1"/>
    </source>
</evidence>
<dbReference type="Proteomes" id="UP001631969">
    <property type="component" value="Unassembled WGS sequence"/>
</dbReference>
<reference evidence="1" key="1">
    <citation type="submission" date="2024-12" db="EMBL/GenBank/DDBJ databases">
        <authorList>
            <person name="Wu N."/>
        </authorList>
    </citation>
    <scope>NUCLEOTIDE SEQUENCE</scope>
    <source>
        <strain evidence="1">P15</strain>
    </source>
</reference>
<sequence>MKPSKPEWYAMLKQEPFVIRTFDSEQGMKVMAKLSVKEKKRDLKIWRHVSLLAAVMLFVLIVVTFPEKRHTVVRPQPILDEKNQILYLDPSWRIPREVFDVYQSTNSLAQTSVLAELPPTDIFKLWLLTVRFNNEAFPKQLVVQDSTEMIPRDKIITSWEKWKKIIISQRKFKEIPPNFHLHRIQHRVKHI</sequence>